<dbReference type="Proteomes" id="UP000621492">
    <property type="component" value="Unassembled WGS sequence"/>
</dbReference>
<keyword evidence="11" id="KW-1185">Reference proteome</keyword>
<dbReference type="PANTHER" id="PTHR21299:SF1">
    <property type="entry name" value="PANTOATE--BETA-ALANINE LIGASE"/>
    <property type="match status" value="1"/>
</dbReference>
<evidence type="ECO:0000256" key="8">
    <source>
        <dbReference type="ARBA" id="ARBA00048258"/>
    </source>
</evidence>
<comment type="miscellaneous">
    <text evidence="9">The reaction proceeds by a bi uni uni bi ping pong mechanism.</text>
</comment>
<dbReference type="GO" id="GO:0015940">
    <property type="term" value="P:pantothenate biosynthetic process"/>
    <property type="evidence" value="ECO:0007669"/>
    <property type="project" value="UniProtKB-UniRule"/>
</dbReference>
<dbReference type="FunFam" id="3.40.50.620:FF:000013">
    <property type="entry name" value="Pantothenate synthetase"/>
    <property type="match status" value="1"/>
</dbReference>
<keyword evidence="5 9" id="KW-0566">Pantothenate biosynthesis</keyword>
<evidence type="ECO:0000256" key="2">
    <source>
        <dbReference type="ARBA" id="ARBA00009256"/>
    </source>
</evidence>
<keyword evidence="7 9" id="KW-0067">ATP-binding</keyword>
<evidence type="ECO:0000313" key="10">
    <source>
        <dbReference type="EMBL" id="GGB33308.1"/>
    </source>
</evidence>
<dbReference type="Gene3D" id="3.30.1300.10">
    <property type="entry name" value="Pantoate-beta-alanine ligase, C-terminal domain"/>
    <property type="match status" value="1"/>
</dbReference>
<evidence type="ECO:0000256" key="3">
    <source>
        <dbReference type="ARBA" id="ARBA00022490"/>
    </source>
</evidence>
<dbReference type="HAMAP" id="MF_00158">
    <property type="entry name" value="PanC"/>
    <property type="match status" value="1"/>
</dbReference>
<reference evidence="10" key="1">
    <citation type="journal article" date="2014" name="Int. J. Syst. Evol. Microbiol.">
        <title>Complete genome sequence of Corynebacterium casei LMG S-19264T (=DSM 44701T), isolated from a smear-ripened cheese.</title>
        <authorList>
            <consortium name="US DOE Joint Genome Institute (JGI-PGF)"/>
            <person name="Walter F."/>
            <person name="Albersmeier A."/>
            <person name="Kalinowski J."/>
            <person name="Ruckert C."/>
        </authorList>
    </citation>
    <scope>NUCLEOTIDE SEQUENCE</scope>
    <source>
        <strain evidence="10">CGMCC 1.15454</strain>
    </source>
</reference>
<comment type="subunit">
    <text evidence="9">Homodimer.</text>
</comment>
<keyword evidence="4 9" id="KW-0436">Ligase</keyword>
<feature type="binding site" evidence="9">
    <location>
        <position position="153"/>
    </location>
    <ligand>
        <name>(R)-pantoate</name>
        <dbReference type="ChEBI" id="CHEBI:15980"/>
    </ligand>
</feature>
<dbReference type="InterPro" id="IPR014729">
    <property type="entry name" value="Rossmann-like_a/b/a_fold"/>
</dbReference>
<feature type="binding site" evidence="9">
    <location>
        <position position="61"/>
    </location>
    <ligand>
        <name>beta-alanine</name>
        <dbReference type="ChEBI" id="CHEBI:57966"/>
    </ligand>
</feature>
<feature type="binding site" evidence="9">
    <location>
        <begin position="147"/>
        <end position="150"/>
    </location>
    <ligand>
        <name>ATP</name>
        <dbReference type="ChEBI" id="CHEBI:30616"/>
    </ligand>
</feature>
<accession>A0A9W5X488</accession>
<dbReference type="EC" id="6.3.2.1" evidence="9"/>
<comment type="function">
    <text evidence="9">Catalyzes the condensation of pantoate with beta-alanine in an ATP-dependent reaction via a pantoyl-adenylate intermediate.</text>
</comment>
<keyword evidence="3 9" id="KW-0963">Cytoplasm</keyword>
<dbReference type="CDD" id="cd00560">
    <property type="entry name" value="PanC"/>
    <property type="match status" value="1"/>
</dbReference>
<evidence type="ECO:0000256" key="7">
    <source>
        <dbReference type="ARBA" id="ARBA00022840"/>
    </source>
</evidence>
<dbReference type="Gene3D" id="3.40.50.620">
    <property type="entry name" value="HUPs"/>
    <property type="match status" value="1"/>
</dbReference>
<dbReference type="EMBL" id="BMJD01000004">
    <property type="protein sequence ID" value="GGB33308.1"/>
    <property type="molecule type" value="Genomic_DNA"/>
</dbReference>
<evidence type="ECO:0000256" key="4">
    <source>
        <dbReference type="ARBA" id="ARBA00022598"/>
    </source>
</evidence>
<gene>
    <name evidence="9 10" type="primary">panC</name>
    <name evidence="10" type="ORF">GCM10011409_08380</name>
</gene>
<dbReference type="GO" id="GO:0005524">
    <property type="term" value="F:ATP binding"/>
    <property type="evidence" value="ECO:0007669"/>
    <property type="project" value="UniProtKB-KW"/>
</dbReference>
<proteinExistence type="inferred from homology"/>
<dbReference type="InterPro" id="IPR042176">
    <property type="entry name" value="Pantoate_ligase_C"/>
</dbReference>
<evidence type="ECO:0000256" key="1">
    <source>
        <dbReference type="ARBA" id="ARBA00004990"/>
    </source>
</evidence>
<evidence type="ECO:0000256" key="5">
    <source>
        <dbReference type="ARBA" id="ARBA00022655"/>
    </source>
</evidence>
<comment type="caution">
    <text evidence="10">The sequence shown here is derived from an EMBL/GenBank/DDBJ whole genome shotgun (WGS) entry which is preliminary data.</text>
</comment>
<dbReference type="GO" id="GO:0004592">
    <property type="term" value="F:pantoate-beta-alanine ligase activity"/>
    <property type="evidence" value="ECO:0007669"/>
    <property type="project" value="UniProtKB-UniRule"/>
</dbReference>
<feature type="active site" description="Proton donor" evidence="9">
    <location>
        <position position="37"/>
    </location>
</feature>
<comment type="pathway">
    <text evidence="1 9">Cofactor biosynthesis; (R)-pantothenate biosynthesis; (R)-pantothenate from (R)-pantoate and beta-alanine: step 1/1.</text>
</comment>
<dbReference type="NCBIfam" id="TIGR00018">
    <property type="entry name" value="panC"/>
    <property type="match status" value="1"/>
</dbReference>
<comment type="subcellular location">
    <subcellularLocation>
        <location evidence="9">Cytoplasm</location>
    </subcellularLocation>
</comment>
<dbReference type="RefSeq" id="WP_088050436.1">
    <property type="nucleotide sequence ID" value="NZ_BMJD01000004.1"/>
</dbReference>
<sequence>MEVIRSAAEMQKKSFAFIRESKTIGFVPTMGFFHEGHVALMEQARRENDLVITSIFVNPLQFGPNEDYERYPRNEANDLALAADAGVDLVFIPSAAEMYPAKMLISLTIEERANVLCGRTRPGHFEGVLTVLAKLFHLIQPTKAYFGMKDAQQFSVVSALVDNLNFPVQLIAVPTVRESDGLAKSSRNVNLDEKERKEAVSLYKALQHGRQLVVDGEKNPAIIVKEVKEQIASQLNGKMDYVELWSYPALEPVSVIDRQVILAIAVQFEKARLIDNLVFDERGCIGSQIR</sequence>
<reference evidence="10" key="2">
    <citation type="submission" date="2020-09" db="EMBL/GenBank/DDBJ databases">
        <authorList>
            <person name="Sun Q."/>
            <person name="Zhou Y."/>
        </authorList>
    </citation>
    <scope>NUCLEOTIDE SEQUENCE</scope>
    <source>
        <strain evidence="10">CGMCC 1.15454</strain>
    </source>
</reference>
<comment type="similarity">
    <text evidence="2 9">Belongs to the pantothenate synthetase family.</text>
</comment>
<comment type="catalytic activity">
    <reaction evidence="8 9">
        <text>(R)-pantoate + beta-alanine + ATP = (R)-pantothenate + AMP + diphosphate + H(+)</text>
        <dbReference type="Rhea" id="RHEA:10912"/>
        <dbReference type="ChEBI" id="CHEBI:15378"/>
        <dbReference type="ChEBI" id="CHEBI:15980"/>
        <dbReference type="ChEBI" id="CHEBI:29032"/>
        <dbReference type="ChEBI" id="CHEBI:30616"/>
        <dbReference type="ChEBI" id="CHEBI:33019"/>
        <dbReference type="ChEBI" id="CHEBI:57966"/>
        <dbReference type="ChEBI" id="CHEBI:456215"/>
        <dbReference type="EC" id="6.3.2.1"/>
    </reaction>
</comment>
<dbReference type="InterPro" id="IPR004821">
    <property type="entry name" value="Cyt_trans-like"/>
</dbReference>
<dbReference type="InterPro" id="IPR003721">
    <property type="entry name" value="Pantoate_ligase"/>
</dbReference>
<feature type="binding site" evidence="9">
    <location>
        <begin position="30"/>
        <end position="37"/>
    </location>
    <ligand>
        <name>ATP</name>
        <dbReference type="ChEBI" id="CHEBI:30616"/>
    </ligand>
</feature>
<dbReference type="PANTHER" id="PTHR21299">
    <property type="entry name" value="CYTIDYLATE KINASE/PANTOATE-BETA-ALANINE LIGASE"/>
    <property type="match status" value="1"/>
</dbReference>
<organism evidence="10 11">
    <name type="scientific">Lentibacillus populi</name>
    <dbReference type="NCBI Taxonomy" id="1827502"/>
    <lineage>
        <taxon>Bacteria</taxon>
        <taxon>Bacillati</taxon>
        <taxon>Bacillota</taxon>
        <taxon>Bacilli</taxon>
        <taxon>Bacillales</taxon>
        <taxon>Bacillaceae</taxon>
        <taxon>Lentibacillus</taxon>
    </lineage>
</organism>
<evidence type="ECO:0000313" key="11">
    <source>
        <dbReference type="Proteomes" id="UP000621492"/>
    </source>
</evidence>
<feature type="binding site" evidence="9">
    <location>
        <position position="176"/>
    </location>
    <ligand>
        <name>ATP</name>
        <dbReference type="ChEBI" id="CHEBI:30616"/>
    </ligand>
</feature>
<feature type="binding site" evidence="9">
    <location>
        <begin position="184"/>
        <end position="187"/>
    </location>
    <ligand>
        <name>ATP</name>
        <dbReference type="ChEBI" id="CHEBI:30616"/>
    </ligand>
</feature>
<dbReference type="GO" id="GO:0005829">
    <property type="term" value="C:cytosol"/>
    <property type="evidence" value="ECO:0007669"/>
    <property type="project" value="TreeGrafter"/>
</dbReference>
<keyword evidence="6 9" id="KW-0547">Nucleotide-binding</keyword>
<dbReference type="NCBIfam" id="TIGR00125">
    <property type="entry name" value="cyt_tran_rel"/>
    <property type="match status" value="1"/>
</dbReference>
<dbReference type="SUPFAM" id="SSF52374">
    <property type="entry name" value="Nucleotidylyl transferase"/>
    <property type="match status" value="1"/>
</dbReference>
<evidence type="ECO:0000256" key="6">
    <source>
        <dbReference type="ARBA" id="ARBA00022741"/>
    </source>
</evidence>
<evidence type="ECO:0000256" key="9">
    <source>
        <dbReference type="HAMAP-Rule" id="MF_00158"/>
    </source>
</evidence>
<feature type="binding site" evidence="9">
    <location>
        <position position="61"/>
    </location>
    <ligand>
        <name>(R)-pantoate</name>
        <dbReference type="ChEBI" id="CHEBI:15980"/>
    </ligand>
</feature>
<dbReference type="AlphaFoldDB" id="A0A9W5X488"/>
<dbReference type="Pfam" id="PF02569">
    <property type="entry name" value="Pantoate_ligase"/>
    <property type="match status" value="1"/>
</dbReference>
<protein>
    <recommendedName>
        <fullName evidence="9">Pantothenate synthetase</fullName>
        <shortName evidence="9">PS</shortName>
        <ecNumber evidence="9">6.3.2.1</ecNumber>
    </recommendedName>
    <alternativeName>
        <fullName evidence="9">Pantoate--beta-alanine ligase</fullName>
    </alternativeName>
    <alternativeName>
        <fullName evidence="9">Pantoate-activating enzyme</fullName>
    </alternativeName>
</protein>
<name>A0A9W5X488_9BACI</name>